<sequence>MRGLSSQAAPSLDPRFFPHITESILFFADYASLLSARGVCVSMCTLADKALSGDTIILKTGLRGRLLCEGPLGNLPFFHPRSKRALQLKAMASTQRVVITKTVSVTERLNSLLKALPATCHVRIEHGEVRDQGFCLPEIASLTITSLPVSSIPSDNCNCSRLWSRDWRHKAKQVLVECLAQKGTYYWDTPAFGRCQLIARALNAHVQLLELHSYEAHGFVADALSSRWRASFSHYDRVHHRNPGLAIVVRLKGPHNGGNSIADDFARSFEIDSSQVRVYSTQEQQ</sequence>
<dbReference type="GeneID" id="25988277"/>
<name>J5QC50_TRIAS</name>
<dbReference type="EMBL" id="ALBS01000283">
    <property type="protein sequence ID" value="EJT46588.1"/>
    <property type="molecule type" value="Genomic_DNA"/>
</dbReference>
<organism evidence="1 2">
    <name type="scientific">Trichosporon asahii var. asahii (strain ATCC 90039 / CBS 2479 / JCM 2466 / KCTC 7840 / NBRC 103889/ NCYC 2677 / UAMH 7654)</name>
    <name type="common">Yeast</name>
    <dbReference type="NCBI Taxonomy" id="1186058"/>
    <lineage>
        <taxon>Eukaryota</taxon>
        <taxon>Fungi</taxon>
        <taxon>Dikarya</taxon>
        <taxon>Basidiomycota</taxon>
        <taxon>Agaricomycotina</taxon>
        <taxon>Tremellomycetes</taxon>
        <taxon>Trichosporonales</taxon>
        <taxon>Trichosporonaceae</taxon>
        <taxon>Trichosporon</taxon>
    </lineage>
</organism>
<dbReference type="HOGENOM" id="CLU_083702_0_0_1"/>
<dbReference type="AlphaFoldDB" id="J5QC50"/>
<comment type="caution">
    <text evidence="1">The sequence shown here is derived from an EMBL/GenBank/DDBJ whole genome shotgun (WGS) entry which is preliminary data.</text>
</comment>
<dbReference type="KEGG" id="tasa:A1Q1_04765"/>
<evidence type="ECO:0000313" key="2">
    <source>
        <dbReference type="Proteomes" id="UP000002748"/>
    </source>
</evidence>
<reference evidence="1 2" key="1">
    <citation type="journal article" date="2012" name="Eukaryot. Cell">
        <title>Draft genome sequence of CBS 2479, the standard type strain of Trichosporon asahii.</title>
        <authorList>
            <person name="Yang R.Y."/>
            <person name="Li H.T."/>
            <person name="Zhu H."/>
            <person name="Zhou G.P."/>
            <person name="Wang M."/>
            <person name="Wang L."/>
        </authorList>
    </citation>
    <scope>NUCLEOTIDE SEQUENCE [LARGE SCALE GENOMIC DNA]</scope>
    <source>
        <strain evidence="2">ATCC 90039 / CBS 2479 / JCM 2466 / KCTC 7840 / NCYC 2677 / UAMH 7654</strain>
    </source>
</reference>
<protein>
    <submittedName>
        <fullName evidence="1">Uncharacterized protein</fullName>
    </submittedName>
</protein>
<dbReference type="Proteomes" id="UP000002748">
    <property type="component" value="Unassembled WGS sequence"/>
</dbReference>
<evidence type="ECO:0000313" key="1">
    <source>
        <dbReference type="EMBL" id="EJT46588.1"/>
    </source>
</evidence>
<dbReference type="RefSeq" id="XP_014178478.1">
    <property type="nucleotide sequence ID" value="XM_014323003.1"/>
</dbReference>
<proteinExistence type="predicted"/>
<accession>J5QC50</accession>
<dbReference type="VEuPathDB" id="FungiDB:A1Q1_04765"/>
<gene>
    <name evidence="1" type="ORF">A1Q1_04765</name>
</gene>